<keyword evidence="2" id="KW-1185">Reference proteome</keyword>
<dbReference type="AlphaFoldDB" id="A0A7W5ZTN1"/>
<dbReference type="InterPro" id="IPR012106">
    <property type="entry name" value="Phage_Mu_Gp1"/>
</dbReference>
<protein>
    <submittedName>
        <fullName evidence="1">Phage I-like protein</fullName>
    </submittedName>
</protein>
<dbReference type="EMBL" id="JACICY010000001">
    <property type="protein sequence ID" value="MBB3858883.1"/>
    <property type="molecule type" value="Genomic_DNA"/>
</dbReference>
<proteinExistence type="predicted"/>
<dbReference type="PIRSF" id="PIRSF016624">
    <property type="entry name" value="Mu_prophg_I"/>
    <property type="match status" value="1"/>
</dbReference>
<dbReference type="RefSeq" id="WP_183611092.1">
    <property type="nucleotide sequence ID" value="NZ_JACICY010000001.1"/>
</dbReference>
<dbReference type="Proteomes" id="UP000562395">
    <property type="component" value="Unassembled WGS sequence"/>
</dbReference>
<accession>A0A7W5ZTN1</accession>
<reference evidence="1 2" key="1">
    <citation type="submission" date="2020-08" db="EMBL/GenBank/DDBJ databases">
        <title>Genomic Encyclopedia of Type Strains, Phase IV (KMG-IV): sequencing the most valuable type-strain genomes for metagenomic binning, comparative biology and taxonomic classification.</title>
        <authorList>
            <person name="Goeker M."/>
        </authorList>
    </citation>
    <scope>NUCLEOTIDE SEQUENCE [LARGE SCALE GENOMIC DNA]</scope>
    <source>
        <strain evidence="1 2">DSM 14552</strain>
    </source>
</reference>
<dbReference type="Pfam" id="PF10123">
    <property type="entry name" value="Mu-like_Pro"/>
    <property type="match status" value="1"/>
</dbReference>
<sequence length="308" mass="32650">MPQVEGVPDWVHLLPAGAVRTMDGRGPYAVKSLQAVAAASLPAGGKLPIDECHAIDRAQPLGMSAPARGWIVELQAREDGLWGRVEWTPTGRQLMEDKAYVGISPAILHTQQGQVLQVLRASLTNTPNLQGLTSLHSENTTMDWRTKLIELLGLDSEADDAAIQAALSAKMGAVQTEHSQNLLQHPAVLALQSQVVDLTGQLQGLQEDGKRTAATAFVDAAIAAGRVGVKPLRDDYIALHMENADRAQKLINAQPAVIGAGLADAVPDQGAKPGDLTATDSMIMSLFGVDEEEYRKGLAASGQQKGNL</sequence>
<evidence type="ECO:0000313" key="2">
    <source>
        <dbReference type="Proteomes" id="UP000562395"/>
    </source>
</evidence>
<name>A0A7W5ZTN1_9SPHN</name>
<evidence type="ECO:0000313" key="1">
    <source>
        <dbReference type="EMBL" id="MBB3858883.1"/>
    </source>
</evidence>
<organism evidence="1 2">
    <name type="scientific">Novosphingobium hassiacum</name>
    <dbReference type="NCBI Taxonomy" id="173676"/>
    <lineage>
        <taxon>Bacteria</taxon>
        <taxon>Pseudomonadati</taxon>
        <taxon>Pseudomonadota</taxon>
        <taxon>Alphaproteobacteria</taxon>
        <taxon>Sphingomonadales</taxon>
        <taxon>Sphingomonadaceae</taxon>
        <taxon>Novosphingobium</taxon>
    </lineage>
</organism>
<comment type="caution">
    <text evidence="1">The sequence shown here is derived from an EMBL/GenBank/DDBJ whole genome shotgun (WGS) entry which is preliminary data.</text>
</comment>
<gene>
    <name evidence="1" type="ORF">GGQ88_000123</name>
</gene>